<organism evidence="2 3">
    <name type="scientific">Solea senegalensis</name>
    <name type="common">Senegalese sole</name>
    <dbReference type="NCBI Taxonomy" id="28829"/>
    <lineage>
        <taxon>Eukaryota</taxon>
        <taxon>Metazoa</taxon>
        <taxon>Chordata</taxon>
        <taxon>Craniata</taxon>
        <taxon>Vertebrata</taxon>
        <taxon>Euteleostomi</taxon>
        <taxon>Actinopterygii</taxon>
        <taxon>Neopterygii</taxon>
        <taxon>Teleostei</taxon>
        <taxon>Neoteleostei</taxon>
        <taxon>Acanthomorphata</taxon>
        <taxon>Carangaria</taxon>
        <taxon>Pleuronectiformes</taxon>
        <taxon>Pleuronectoidei</taxon>
        <taxon>Soleidae</taxon>
        <taxon>Solea</taxon>
    </lineage>
</organism>
<gene>
    <name evidence="2" type="ORF">JOB18_012642</name>
</gene>
<feature type="compositionally biased region" description="Polar residues" evidence="1">
    <location>
        <begin position="15"/>
        <end position="29"/>
    </location>
</feature>
<keyword evidence="3" id="KW-1185">Reference proteome</keyword>
<sequence>ELRGARRNKSFKPQRFSNPENGRVSSETQRQCELKLEKSASIQRSSPASAEHTR</sequence>
<evidence type="ECO:0000256" key="1">
    <source>
        <dbReference type="SAM" id="MobiDB-lite"/>
    </source>
</evidence>
<evidence type="ECO:0000313" key="3">
    <source>
        <dbReference type="Proteomes" id="UP000693946"/>
    </source>
</evidence>
<dbReference type="Proteomes" id="UP000693946">
    <property type="component" value="Unassembled WGS sequence"/>
</dbReference>
<accession>A0AAV6PND0</accession>
<feature type="compositionally biased region" description="Basic residues" evidence="1">
    <location>
        <begin position="1"/>
        <end position="12"/>
    </location>
</feature>
<dbReference type="AlphaFoldDB" id="A0AAV6PND0"/>
<name>A0AAV6PND0_SOLSE</name>
<reference evidence="2 3" key="1">
    <citation type="journal article" date="2021" name="Sci. Rep.">
        <title>Chromosome anchoring in Senegalese sole (Solea senegalensis) reveals sex-associated markers and genome rearrangements in flatfish.</title>
        <authorList>
            <person name="Guerrero-Cozar I."/>
            <person name="Gomez-Garrido J."/>
            <person name="Berbel C."/>
            <person name="Martinez-Blanch J.F."/>
            <person name="Alioto T."/>
            <person name="Claros M.G."/>
            <person name="Gagnaire P.A."/>
            <person name="Manchado M."/>
        </authorList>
    </citation>
    <scope>NUCLEOTIDE SEQUENCE [LARGE SCALE GENOMIC DNA]</scope>
    <source>
        <strain evidence="2">Sse05_10M</strain>
    </source>
</reference>
<feature type="non-terminal residue" evidence="2">
    <location>
        <position position="1"/>
    </location>
</feature>
<dbReference type="EMBL" id="JAGKHQ010000030">
    <property type="protein sequence ID" value="KAG7473138.1"/>
    <property type="molecule type" value="Genomic_DNA"/>
</dbReference>
<protein>
    <submittedName>
        <fullName evidence="2">Uncharacterized protein</fullName>
    </submittedName>
</protein>
<comment type="caution">
    <text evidence="2">The sequence shown here is derived from an EMBL/GenBank/DDBJ whole genome shotgun (WGS) entry which is preliminary data.</text>
</comment>
<evidence type="ECO:0000313" key="2">
    <source>
        <dbReference type="EMBL" id="KAG7473138.1"/>
    </source>
</evidence>
<feature type="region of interest" description="Disordered" evidence="1">
    <location>
        <begin position="1"/>
        <end position="54"/>
    </location>
</feature>
<proteinExistence type="predicted"/>